<dbReference type="GO" id="GO:0005509">
    <property type="term" value="F:calcium ion binding"/>
    <property type="evidence" value="ECO:0007669"/>
    <property type="project" value="TreeGrafter"/>
</dbReference>
<evidence type="ECO:0000256" key="1">
    <source>
        <dbReference type="ARBA" id="ARBA00008853"/>
    </source>
</evidence>
<dbReference type="PANTHER" id="PTHR10907">
    <property type="entry name" value="REGUCALCIN"/>
    <property type="match status" value="1"/>
</dbReference>
<reference evidence="6" key="2">
    <citation type="submission" date="2020-09" db="EMBL/GenBank/DDBJ databases">
        <authorList>
            <person name="Sun Q."/>
            <person name="Ohkuma M."/>
        </authorList>
    </citation>
    <scope>NUCLEOTIDE SEQUENCE</scope>
    <source>
        <strain evidence="6">JCM 11219</strain>
    </source>
</reference>
<evidence type="ECO:0000313" key="6">
    <source>
        <dbReference type="EMBL" id="GGI87593.1"/>
    </source>
</evidence>
<keyword evidence="3" id="KW-0862">Zinc</keyword>
<dbReference type="Proteomes" id="UP001060771">
    <property type="component" value="Chromosome"/>
</dbReference>
<evidence type="ECO:0000313" key="8">
    <source>
        <dbReference type="Proteomes" id="UP001060771"/>
    </source>
</evidence>
<proteinExistence type="inferred from homology"/>
<reference evidence="6" key="1">
    <citation type="journal article" date="2014" name="Int. J. Syst. Evol. Microbiol.">
        <title>Complete genome sequence of Corynebacterium casei LMG S-19264T (=DSM 44701T), isolated from a smear-ripened cheese.</title>
        <authorList>
            <consortium name="US DOE Joint Genome Institute (JGI-PGF)"/>
            <person name="Walter F."/>
            <person name="Albersmeier A."/>
            <person name="Kalinowski J."/>
            <person name="Ruckert C."/>
        </authorList>
    </citation>
    <scope>NUCLEOTIDE SEQUENCE</scope>
    <source>
        <strain evidence="6">JCM 11219</strain>
    </source>
</reference>
<sequence length="291" mass="32542">MKAQAIYNVPRSILGEGPVWDDRLNALYWVDIIGGKVHGLKDNRVDTVFQINDFVTCVALTSNPNYLLVTLKDRVVLVDVNARSIVKTLAKVDEPSTNRLNDCKVDAAGRLWFGSMDMNEREPSGSLYVLDPSGTVRKVLSGVTISNGIVWSLDNKFMYYIDSPTRKIMVFRFDLDKGELMNKAMDIDLSRHEGIPDGMTIDSEGYLWVAMYGGGRVLRIDPGKRVVIDEVDVPVSYTTSCTFGGDGLMSLYITTARNYPREVEREGDDGKVFIANTEIRGYTANKYLVNL</sequence>
<accession>A0A830EL33</accession>
<dbReference type="GO" id="GO:0004341">
    <property type="term" value="F:gluconolactonase activity"/>
    <property type="evidence" value="ECO:0007669"/>
    <property type="project" value="TreeGrafter"/>
</dbReference>
<evidence type="ECO:0000256" key="2">
    <source>
        <dbReference type="PIRSR" id="PIRSR605511-1"/>
    </source>
</evidence>
<reference evidence="5" key="4">
    <citation type="journal article" date="2023" name="Microbiol. Resour. Announc.">
        <title>Complete Genome Sequence of Vulcanisaeta souniana Strain IC-059, a Hyperthermophilic Archaeon Isolated from Hot Spring Water in Japan.</title>
        <authorList>
            <person name="Kato S."/>
            <person name="Itoh T."/>
            <person name="Wu L."/>
            <person name="Ma J."/>
            <person name="Ohkuma M."/>
        </authorList>
    </citation>
    <scope>NUCLEOTIDE SEQUENCE</scope>
    <source>
        <strain evidence="5">JCM 11219</strain>
    </source>
</reference>
<dbReference type="SUPFAM" id="SSF63829">
    <property type="entry name" value="Calcium-dependent phosphotriesterase"/>
    <property type="match status" value="1"/>
</dbReference>
<comment type="cofactor">
    <cofactor evidence="3">
        <name>Zn(2+)</name>
        <dbReference type="ChEBI" id="CHEBI:29105"/>
    </cofactor>
    <text evidence="3">Binds 1 divalent metal cation per subunit.</text>
</comment>
<evidence type="ECO:0000259" key="4">
    <source>
        <dbReference type="Pfam" id="PF08450"/>
    </source>
</evidence>
<dbReference type="EMBL" id="BMNM01000019">
    <property type="protein sequence ID" value="GGI87593.1"/>
    <property type="molecule type" value="Genomic_DNA"/>
</dbReference>
<dbReference type="GeneID" id="76207274"/>
<evidence type="ECO:0000256" key="3">
    <source>
        <dbReference type="PIRSR" id="PIRSR605511-2"/>
    </source>
</evidence>
<keyword evidence="3" id="KW-0479">Metal-binding</keyword>
<dbReference type="EMBL" id="AP026830">
    <property type="protein sequence ID" value="BDR92634.1"/>
    <property type="molecule type" value="Genomic_DNA"/>
</dbReference>
<dbReference type="GO" id="GO:0019853">
    <property type="term" value="P:L-ascorbic acid biosynthetic process"/>
    <property type="evidence" value="ECO:0007669"/>
    <property type="project" value="TreeGrafter"/>
</dbReference>
<evidence type="ECO:0000313" key="7">
    <source>
        <dbReference type="Proteomes" id="UP000657075"/>
    </source>
</evidence>
<feature type="binding site" evidence="3">
    <location>
        <position position="99"/>
    </location>
    <ligand>
        <name>substrate</name>
    </ligand>
</feature>
<feature type="binding site" evidence="3">
    <location>
        <position position="147"/>
    </location>
    <ligand>
        <name>a divalent metal cation</name>
        <dbReference type="ChEBI" id="CHEBI:60240"/>
    </ligand>
</feature>
<dbReference type="Proteomes" id="UP000657075">
    <property type="component" value="Unassembled WGS sequence"/>
</dbReference>
<dbReference type="Gene3D" id="2.120.10.30">
    <property type="entry name" value="TolB, C-terminal domain"/>
    <property type="match status" value="1"/>
</dbReference>
<dbReference type="PRINTS" id="PR01790">
    <property type="entry name" value="SMP30FAMILY"/>
</dbReference>
<organism evidence="6 7">
    <name type="scientific">Vulcanisaeta souniana JCM 11219</name>
    <dbReference type="NCBI Taxonomy" id="1293586"/>
    <lineage>
        <taxon>Archaea</taxon>
        <taxon>Thermoproteota</taxon>
        <taxon>Thermoprotei</taxon>
        <taxon>Thermoproteales</taxon>
        <taxon>Thermoproteaceae</taxon>
        <taxon>Vulcanisaeta</taxon>
    </lineage>
</organism>
<dbReference type="OrthoDB" id="341532at2157"/>
<dbReference type="InterPro" id="IPR013658">
    <property type="entry name" value="SGL"/>
</dbReference>
<dbReference type="InterPro" id="IPR011042">
    <property type="entry name" value="6-blade_b-propeller_TolB-like"/>
</dbReference>
<dbReference type="PANTHER" id="PTHR10907:SF47">
    <property type="entry name" value="REGUCALCIN"/>
    <property type="match status" value="1"/>
</dbReference>
<dbReference type="RefSeq" id="WP_188604268.1">
    <property type="nucleotide sequence ID" value="NZ_AP026830.1"/>
</dbReference>
<feature type="active site" description="Proton donor/acceptor" evidence="2">
    <location>
        <position position="197"/>
    </location>
</feature>
<gene>
    <name evidence="6" type="ORF">GCM10007112_25590</name>
    <name evidence="5" type="ORF">Vsou_17270</name>
</gene>
<feature type="domain" description="SMP-30/Gluconolactonase/LRE-like region" evidence="4">
    <location>
        <begin position="14"/>
        <end position="257"/>
    </location>
</feature>
<dbReference type="Pfam" id="PF08450">
    <property type="entry name" value="SGL"/>
    <property type="match status" value="1"/>
</dbReference>
<reference evidence="8" key="3">
    <citation type="submission" date="2022-09" db="EMBL/GenBank/DDBJ databases">
        <title>Complete genome sequence of Vulcanisaeta souniana.</title>
        <authorList>
            <person name="Kato S."/>
            <person name="Itoh T."/>
            <person name="Ohkuma M."/>
        </authorList>
    </citation>
    <scope>NUCLEOTIDE SEQUENCE [LARGE SCALE GENOMIC DNA]</scope>
    <source>
        <strain evidence="8">JCM 11219</strain>
    </source>
</reference>
<keyword evidence="8" id="KW-1185">Reference proteome</keyword>
<evidence type="ECO:0000313" key="5">
    <source>
        <dbReference type="EMBL" id="BDR92634.1"/>
    </source>
</evidence>
<feature type="binding site" evidence="3">
    <location>
        <position position="16"/>
    </location>
    <ligand>
        <name>a divalent metal cation</name>
        <dbReference type="ChEBI" id="CHEBI:60240"/>
    </ligand>
</feature>
<dbReference type="InterPro" id="IPR005511">
    <property type="entry name" value="SMP-30"/>
</dbReference>
<comment type="similarity">
    <text evidence="1">Belongs to the SMP-30/CGR1 family.</text>
</comment>
<feature type="binding site" evidence="3">
    <location>
        <position position="101"/>
    </location>
    <ligand>
        <name>substrate</name>
    </ligand>
</feature>
<dbReference type="AlphaFoldDB" id="A0A830EL33"/>
<protein>
    <recommendedName>
        <fullName evidence="4">SMP-30/Gluconolactonase/LRE-like region domain-containing protein</fullName>
    </recommendedName>
</protein>
<feature type="binding site" evidence="3">
    <location>
        <position position="197"/>
    </location>
    <ligand>
        <name>a divalent metal cation</name>
        <dbReference type="ChEBI" id="CHEBI:60240"/>
    </ligand>
</feature>
<name>A0A830EL33_9CREN</name>